<keyword evidence="2" id="KW-0238">DNA-binding</keyword>
<name>A0A931GEP3_9MICC</name>
<dbReference type="InterPro" id="IPR000835">
    <property type="entry name" value="HTH_MarR-typ"/>
</dbReference>
<dbReference type="Proteomes" id="UP000625033">
    <property type="component" value="Unassembled WGS sequence"/>
</dbReference>
<dbReference type="GO" id="GO:0003677">
    <property type="term" value="F:DNA binding"/>
    <property type="evidence" value="ECO:0007669"/>
    <property type="project" value="UniProtKB-KW"/>
</dbReference>
<dbReference type="InterPro" id="IPR036388">
    <property type="entry name" value="WH-like_DNA-bd_sf"/>
</dbReference>
<dbReference type="AlphaFoldDB" id="A0A931GEP3"/>
<dbReference type="PANTHER" id="PTHR33164:SF43">
    <property type="entry name" value="HTH-TYPE TRANSCRIPTIONAL REPRESSOR YETL"/>
    <property type="match status" value="1"/>
</dbReference>
<dbReference type="RefSeq" id="WP_196835893.1">
    <property type="nucleotide sequence ID" value="NZ_JADOTZ010000001.1"/>
</dbReference>
<dbReference type="InterPro" id="IPR039422">
    <property type="entry name" value="MarR/SlyA-like"/>
</dbReference>
<sequence length="194" mass="21088">MATEPSDAMFSLAGSDPRQELISRGDVDPADLEQIDRLMRAMGALRATERKIAAASQRHMHLKETDMRALHFLITCANTDTHCTPSMLARHLGISTAATTKLLDRLESAEHLSRAAHPTDRRAVTLHVNPETARDARASVGRHHAARFAPAARLSTQERETVIRFLEETAHAMNASLEAASGGATGDIPPRNTA</sequence>
<protein>
    <submittedName>
        <fullName evidence="2">DNA-binding MarR family transcriptional regulator</fullName>
    </submittedName>
</protein>
<dbReference type="Gene3D" id="1.10.10.10">
    <property type="entry name" value="Winged helix-like DNA-binding domain superfamily/Winged helix DNA-binding domain"/>
    <property type="match status" value="1"/>
</dbReference>
<gene>
    <name evidence="2" type="ORF">IW252_001370</name>
</gene>
<proteinExistence type="predicted"/>
<dbReference type="Pfam" id="PF01047">
    <property type="entry name" value="MarR"/>
    <property type="match status" value="1"/>
</dbReference>
<dbReference type="SUPFAM" id="SSF46785">
    <property type="entry name" value="Winged helix' DNA-binding domain"/>
    <property type="match status" value="1"/>
</dbReference>
<comment type="caution">
    <text evidence="2">The sequence shown here is derived from an EMBL/GenBank/DDBJ whole genome shotgun (WGS) entry which is preliminary data.</text>
</comment>
<keyword evidence="3" id="KW-1185">Reference proteome</keyword>
<organism evidence="2 3">
    <name type="scientific">Zhihengliuella flava</name>
    <dbReference type="NCBI Taxonomy" id="1285193"/>
    <lineage>
        <taxon>Bacteria</taxon>
        <taxon>Bacillati</taxon>
        <taxon>Actinomycetota</taxon>
        <taxon>Actinomycetes</taxon>
        <taxon>Micrococcales</taxon>
        <taxon>Micrococcaceae</taxon>
        <taxon>Zhihengliuella</taxon>
    </lineage>
</organism>
<dbReference type="PANTHER" id="PTHR33164">
    <property type="entry name" value="TRANSCRIPTIONAL REGULATOR, MARR FAMILY"/>
    <property type="match status" value="1"/>
</dbReference>
<reference evidence="2" key="1">
    <citation type="submission" date="2020-11" db="EMBL/GenBank/DDBJ databases">
        <title>Sequencing the genomes of 1000 actinobacteria strains.</title>
        <authorList>
            <person name="Klenk H.-P."/>
        </authorList>
    </citation>
    <scope>NUCLEOTIDE SEQUENCE</scope>
    <source>
        <strain evidence="2">DSM 26152</strain>
    </source>
</reference>
<dbReference type="GO" id="GO:0003700">
    <property type="term" value="F:DNA-binding transcription factor activity"/>
    <property type="evidence" value="ECO:0007669"/>
    <property type="project" value="InterPro"/>
</dbReference>
<dbReference type="InterPro" id="IPR036390">
    <property type="entry name" value="WH_DNA-bd_sf"/>
</dbReference>
<dbReference type="GO" id="GO:0006950">
    <property type="term" value="P:response to stress"/>
    <property type="evidence" value="ECO:0007669"/>
    <property type="project" value="TreeGrafter"/>
</dbReference>
<evidence type="ECO:0000259" key="1">
    <source>
        <dbReference type="SMART" id="SM00347"/>
    </source>
</evidence>
<dbReference type="SMART" id="SM00347">
    <property type="entry name" value="HTH_MARR"/>
    <property type="match status" value="1"/>
</dbReference>
<evidence type="ECO:0000313" key="3">
    <source>
        <dbReference type="Proteomes" id="UP000625033"/>
    </source>
</evidence>
<evidence type="ECO:0000313" key="2">
    <source>
        <dbReference type="EMBL" id="MBG6084603.1"/>
    </source>
</evidence>
<feature type="domain" description="HTH marR-type" evidence="1">
    <location>
        <begin position="55"/>
        <end position="159"/>
    </location>
</feature>
<accession>A0A931GEP3</accession>
<dbReference type="EMBL" id="JADOTZ010000001">
    <property type="protein sequence ID" value="MBG6084603.1"/>
    <property type="molecule type" value="Genomic_DNA"/>
</dbReference>